<protein>
    <submittedName>
        <fullName evidence="3">Uncharacterized protein</fullName>
    </submittedName>
</protein>
<feature type="region of interest" description="Disordered" evidence="1">
    <location>
        <begin position="505"/>
        <end position="531"/>
    </location>
</feature>
<dbReference type="AlphaFoldDB" id="A0AAE1PZK3"/>
<evidence type="ECO:0000313" key="4">
    <source>
        <dbReference type="Proteomes" id="UP001292094"/>
    </source>
</evidence>
<feature type="compositionally biased region" description="Pro residues" evidence="1">
    <location>
        <begin position="280"/>
        <end position="318"/>
    </location>
</feature>
<feature type="compositionally biased region" description="Polar residues" evidence="1">
    <location>
        <begin position="462"/>
        <end position="476"/>
    </location>
</feature>
<feature type="compositionally biased region" description="Polar residues" evidence="1">
    <location>
        <begin position="347"/>
        <end position="361"/>
    </location>
</feature>
<accession>A0AAE1PZK3</accession>
<feature type="chain" id="PRO_5041918122" evidence="2">
    <location>
        <begin position="26"/>
        <end position="757"/>
    </location>
</feature>
<feature type="region of interest" description="Disordered" evidence="1">
    <location>
        <begin position="71"/>
        <end position="95"/>
    </location>
</feature>
<proteinExistence type="predicted"/>
<feature type="region of interest" description="Disordered" evidence="1">
    <location>
        <begin position="404"/>
        <end position="482"/>
    </location>
</feature>
<feature type="signal peptide" evidence="2">
    <location>
        <begin position="1"/>
        <end position="25"/>
    </location>
</feature>
<sequence>MTRIRGTGLGVVVCVLLVILCPAASTTHQLGASVRLPNTFTAPQIRPHQQTKPFLCLSSLVCDGKGGDGSVQRRGLFQPGDDGQSTSQQSNLRKRSADLLNVSPFSARIRVVDEASTTAQILKKDRSQTPPDLQPLLLRDNSKNIPPSEERGPRTAALEVNVGTGIVVVGGTGNITTRPPPSRFPRPRPLPPVNPSRPRPLPPVNPSRPRPLPPVNPSRPRPLPPVNPSRPRPLPPVSPSRPRPPPLIPSFPRPLPPSVNPNSVLRPQPPSSTPDSLRPQFPPFSPRPVRPQPPSVIPSFPRPLPSFINPRPPRPPGSQPSSIDSPTPFDDFPIIIFPGAPQVGTRPAQNRPSRPQTPDRPQTQDRPSKPGSRPQNPPNTIFHNPIFPATTDPSVIPPTTYRPLLPRPFLPPTTQRPFTPRPFLPQTTPRPSFPPQTTSRPFFPQTTQKPFFPQTTRRPFTPQATTRPFHPQTSTLKPFSFSKPFKPRPIIPSLVPGRPFILGPATPLTQRPTRPTPATQRPTPPTPVIRPTLPNTFPLRPFSPSVHTPSTQRIPAFLPFFPTTTFRPVIPQTAADLPNNSGSRTTVRPQQGEANQLFFPVNFNNQPQGNQQLFSPDNSNQRTPSFPLVDSNHLQGTPQPNAVFGFNNFPAFPNSTPSFPNTSSFPSVFTNTDRSSPTTQAARQQLHAVHIPGILTIFQRPSPGFTNTNNEATGEGGGGGQYYLLQPDGRVILATLSSQNPQQGFNTNVNALPSRSG</sequence>
<reference evidence="3" key="1">
    <citation type="submission" date="2023-11" db="EMBL/GenBank/DDBJ databases">
        <title>Genome assemblies of two species of porcelain crab, Petrolisthes cinctipes and Petrolisthes manimaculis (Anomura: Porcellanidae).</title>
        <authorList>
            <person name="Angst P."/>
        </authorList>
    </citation>
    <scope>NUCLEOTIDE SEQUENCE</scope>
    <source>
        <strain evidence="3">PB745_02</strain>
        <tissue evidence="3">Gill</tissue>
    </source>
</reference>
<dbReference type="EMBL" id="JAWZYT010000907">
    <property type="protein sequence ID" value="KAK4317655.1"/>
    <property type="molecule type" value="Genomic_DNA"/>
</dbReference>
<organism evidence="3 4">
    <name type="scientific">Petrolisthes manimaculis</name>
    <dbReference type="NCBI Taxonomy" id="1843537"/>
    <lineage>
        <taxon>Eukaryota</taxon>
        <taxon>Metazoa</taxon>
        <taxon>Ecdysozoa</taxon>
        <taxon>Arthropoda</taxon>
        <taxon>Crustacea</taxon>
        <taxon>Multicrustacea</taxon>
        <taxon>Malacostraca</taxon>
        <taxon>Eumalacostraca</taxon>
        <taxon>Eucarida</taxon>
        <taxon>Decapoda</taxon>
        <taxon>Pleocyemata</taxon>
        <taxon>Anomura</taxon>
        <taxon>Galatheoidea</taxon>
        <taxon>Porcellanidae</taxon>
        <taxon>Petrolisthes</taxon>
    </lineage>
</organism>
<feature type="compositionally biased region" description="Low complexity" evidence="1">
    <location>
        <begin position="505"/>
        <end position="521"/>
    </location>
</feature>
<gene>
    <name evidence="3" type="ORF">Pmani_011277</name>
</gene>
<comment type="caution">
    <text evidence="3">The sequence shown here is derived from an EMBL/GenBank/DDBJ whole genome shotgun (WGS) entry which is preliminary data.</text>
</comment>
<evidence type="ECO:0000313" key="3">
    <source>
        <dbReference type="EMBL" id="KAK4317655.1"/>
    </source>
</evidence>
<feature type="region of interest" description="Disordered" evidence="1">
    <location>
        <begin position="121"/>
        <end position="385"/>
    </location>
</feature>
<name>A0AAE1PZK3_9EUCA</name>
<feature type="compositionally biased region" description="Low complexity" evidence="1">
    <location>
        <begin position="441"/>
        <end position="456"/>
    </location>
</feature>
<keyword evidence="4" id="KW-1185">Reference proteome</keyword>
<dbReference type="PRINTS" id="PR01217">
    <property type="entry name" value="PRICHEXTENSN"/>
</dbReference>
<evidence type="ECO:0000256" key="2">
    <source>
        <dbReference type="SAM" id="SignalP"/>
    </source>
</evidence>
<feature type="compositionally biased region" description="Pro residues" evidence="1">
    <location>
        <begin position="178"/>
        <end position="259"/>
    </location>
</feature>
<evidence type="ECO:0000256" key="1">
    <source>
        <dbReference type="SAM" id="MobiDB-lite"/>
    </source>
</evidence>
<dbReference type="Proteomes" id="UP001292094">
    <property type="component" value="Unassembled WGS sequence"/>
</dbReference>
<keyword evidence="2" id="KW-0732">Signal</keyword>